<protein>
    <submittedName>
        <fullName evidence="1">Uncharacterized protein</fullName>
    </submittedName>
</protein>
<sequence length="99" mass="11055">MPDLSRVMSNREYDKFLKEQKADAFKKCDAVVQGLFSVLMQNSSIVRKTDSYLWPGHAVNRIGILGAMDSDRSLSNDALAEAEKDYLDRVRPASSNTGL</sequence>
<dbReference type="AlphaFoldDB" id="A0AAF0F6Z0"/>
<keyword evidence="2" id="KW-1185">Reference proteome</keyword>
<accession>A0AAF0F6Z0</accession>
<name>A0AAF0F6Z0_9BASI</name>
<evidence type="ECO:0000313" key="1">
    <source>
        <dbReference type="EMBL" id="WFD43555.1"/>
    </source>
</evidence>
<dbReference type="EMBL" id="CP118376">
    <property type="protein sequence ID" value="WFD43555.1"/>
    <property type="molecule type" value="Genomic_DNA"/>
</dbReference>
<proteinExistence type="predicted"/>
<organism evidence="1 2">
    <name type="scientific">Malassezia psittaci</name>
    <dbReference type="NCBI Taxonomy" id="1821823"/>
    <lineage>
        <taxon>Eukaryota</taxon>
        <taxon>Fungi</taxon>
        <taxon>Dikarya</taxon>
        <taxon>Basidiomycota</taxon>
        <taxon>Ustilaginomycotina</taxon>
        <taxon>Malasseziomycetes</taxon>
        <taxon>Malasseziales</taxon>
        <taxon>Malasseziaceae</taxon>
        <taxon>Malassezia</taxon>
    </lineage>
</organism>
<evidence type="ECO:0000313" key="2">
    <source>
        <dbReference type="Proteomes" id="UP001214628"/>
    </source>
</evidence>
<gene>
    <name evidence="1" type="ORF">MPSI1_002217</name>
</gene>
<reference evidence="1" key="1">
    <citation type="submission" date="2023-02" db="EMBL/GenBank/DDBJ databases">
        <title>Mating type loci evolution in Malassezia.</title>
        <authorList>
            <person name="Coelho M.A."/>
        </authorList>
    </citation>
    <scope>NUCLEOTIDE SEQUENCE</scope>
    <source>
        <strain evidence="1">CBS 14136</strain>
    </source>
</reference>
<dbReference type="Proteomes" id="UP001214628">
    <property type="component" value="Chromosome 2"/>
</dbReference>